<dbReference type="InterPro" id="IPR011990">
    <property type="entry name" value="TPR-like_helical_dom_sf"/>
</dbReference>
<dbReference type="OrthoDB" id="185373at2759"/>
<dbReference type="Proteomes" id="UP000320762">
    <property type="component" value="Unassembled WGS sequence"/>
</dbReference>
<feature type="compositionally biased region" description="Low complexity" evidence="1">
    <location>
        <begin position="828"/>
        <end position="839"/>
    </location>
</feature>
<gene>
    <name evidence="2" type="ORF">BD626DRAFT_498406</name>
</gene>
<feature type="region of interest" description="Disordered" evidence="1">
    <location>
        <begin position="1005"/>
        <end position="1027"/>
    </location>
</feature>
<name>A0A550CBK1_9AGAR</name>
<evidence type="ECO:0000256" key="1">
    <source>
        <dbReference type="SAM" id="MobiDB-lite"/>
    </source>
</evidence>
<feature type="region of interest" description="Disordered" evidence="1">
    <location>
        <begin position="200"/>
        <end position="222"/>
    </location>
</feature>
<organism evidence="2 3">
    <name type="scientific">Schizophyllum amplum</name>
    <dbReference type="NCBI Taxonomy" id="97359"/>
    <lineage>
        <taxon>Eukaryota</taxon>
        <taxon>Fungi</taxon>
        <taxon>Dikarya</taxon>
        <taxon>Basidiomycota</taxon>
        <taxon>Agaricomycotina</taxon>
        <taxon>Agaricomycetes</taxon>
        <taxon>Agaricomycetidae</taxon>
        <taxon>Agaricales</taxon>
        <taxon>Schizophyllaceae</taxon>
        <taxon>Schizophyllum</taxon>
    </lineage>
</organism>
<feature type="region of interest" description="Disordered" evidence="1">
    <location>
        <begin position="35"/>
        <end position="60"/>
    </location>
</feature>
<accession>A0A550CBK1</accession>
<feature type="region of interest" description="Disordered" evidence="1">
    <location>
        <begin position="814"/>
        <end position="865"/>
    </location>
</feature>
<evidence type="ECO:0000313" key="2">
    <source>
        <dbReference type="EMBL" id="TRM62175.1"/>
    </source>
</evidence>
<reference evidence="2 3" key="1">
    <citation type="journal article" date="2019" name="New Phytol.">
        <title>Comparative genomics reveals unique wood-decay strategies and fruiting body development in the Schizophyllaceae.</title>
        <authorList>
            <person name="Almasi E."/>
            <person name="Sahu N."/>
            <person name="Krizsan K."/>
            <person name="Balint B."/>
            <person name="Kovacs G.M."/>
            <person name="Kiss B."/>
            <person name="Cseklye J."/>
            <person name="Drula E."/>
            <person name="Henrissat B."/>
            <person name="Nagy I."/>
            <person name="Chovatia M."/>
            <person name="Adam C."/>
            <person name="LaButti K."/>
            <person name="Lipzen A."/>
            <person name="Riley R."/>
            <person name="Grigoriev I.V."/>
            <person name="Nagy L.G."/>
        </authorList>
    </citation>
    <scope>NUCLEOTIDE SEQUENCE [LARGE SCALE GENOMIC DNA]</scope>
    <source>
        <strain evidence="2 3">NL-1724</strain>
    </source>
</reference>
<dbReference type="AlphaFoldDB" id="A0A550CBK1"/>
<comment type="caution">
    <text evidence="2">The sequence shown here is derived from an EMBL/GenBank/DDBJ whole genome shotgun (WGS) entry which is preliminary data.</text>
</comment>
<dbReference type="Gene3D" id="1.25.40.10">
    <property type="entry name" value="Tetratricopeptide repeat domain"/>
    <property type="match status" value="1"/>
</dbReference>
<dbReference type="EMBL" id="VDMD01000013">
    <property type="protein sequence ID" value="TRM62175.1"/>
    <property type="molecule type" value="Genomic_DNA"/>
</dbReference>
<sequence>MLASWSATARNPCGQVRTLARTLAHAPGHSVTAFERGRAKRPTTISRHEASQLPKGKFRRLSSSSGIDEYVLGSPAELSSLVRKGHHEQAYHLLRDLQERRTPIEPEEVYLNAAKSILERPEPLDHVDEFRSWLSLVPSMSRSLAADLMSLRARIAEMQDSAAAESDRHVDTSLDSLSDVFLSICSEKGYSFGDQAKGATASTSKARGPGRPSSTASKPLRTRLSESEAAVFRAVLSELPDELPELAADESDDFLFEDDAKDDDYAWAKTVSSSESHSRATHLSEQSTALTAIDQLRVAVQKTDYATAGRLLHELSEVGTRIPPAELYLTPLLNLLKHPYERDHPLRHHMPTVTDAFSAWFALIPDAEHIQDPGYLTLQELRRHIFHTNVVNKDLVLTFGLAAAKKGYGEQVSGQLIHFAMGAFPDVQEALKYMDSFVEASEDHRRLQEPHQQVFRPTLSVRRKVYKVAFRALVRDGHFDIAVDLLFQKRRKMQQFVPKESIRYAAGELQKARRFDLLAKIAPLLDQLEGKPAAGVMEETDVEAAYLRDIVDSHDGRAAADEEFSRGTLVVQLRHLRRAFNRGASPPTCATLVAFMDQYYDSGRRRALRLLRQRAVRHGTAGMTAYTFAQMVFLRRRKRDTLLIQVFANTFYLAGVPREPILRILQTAPAHPGSASDVAAFVPDPREVRQKAWPDSMTTAVVWHSVTALTVGWQAVQALYRQLLAFAAGDASADGVPALLHRPAIRTEAFMPFIRRLMLGSGLEWGPRVLQDMVRLGISPTIYHFTDMAGVYARKNRIDRVMMIVDMVEDAAASGAGKQDASTRTTDPASQASPASEPSNTMSMTSGGDPALLNSDDAGPRPSEDVAEPLVAHHDAALAAQQPAHQPRKVGSLPGADLIFYVCVIRGFIIARNLEGALAIEERMWRHYDYQLGNPYYESYFKDLRRMQEHSRRRQQNIRQKWIARYGPEHAQEKAEETLKERADRVRKLYGLTDVEALNSVHLGPYGPRVAEAESEVTTSPEEIPAP</sequence>
<keyword evidence="3" id="KW-1185">Reference proteome</keyword>
<proteinExistence type="predicted"/>
<dbReference type="STRING" id="97359.A0A550CBK1"/>
<protein>
    <submittedName>
        <fullName evidence="2">Uncharacterized protein</fullName>
    </submittedName>
</protein>
<evidence type="ECO:0000313" key="3">
    <source>
        <dbReference type="Proteomes" id="UP000320762"/>
    </source>
</evidence>